<proteinExistence type="predicted"/>
<comment type="subcellular location">
    <subcellularLocation>
        <location evidence="1">Cytoplasm</location>
    </subcellularLocation>
</comment>
<dbReference type="PANTHER" id="PTHR46556">
    <property type="entry name" value="PLECKSTRIN HOMOLOGY DOMAIN-CONTAINING FAMILY M MEMBER 2"/>
    <property type="match status" value="1"/>
</dbReference>
<gene>
    <name evidence="5" type="ORF">HHI36_006649</name>
</gene>
<keyword evidence="6" id="KW-1185">Reference proteome</keyword>
<comment type="caution">
    <text evidence="5">The sequence shown here is derived from an EMBL/GenBank/DDBJ whole genome shotgun (WGS) entry which is preliminary data.</text>
</comment>
<evidence type="ECO:0000256" key="1">
    <source>
        <dbReference type="ARBA" id="ARBA00004496"/>
    </source>
</evidence>
<evidence type="ECO:0000256" key="3">
    <source>
        <dbReference type="SAM" id="MobiDB-lite"/>
    </source>
</evidence>
<evidence type="ECO:0000256" key="2">
    <source>
        <dbReference type="ARBA" id="ARBA00022490"/>
    </source>
</evidence>
<sequence length="1249" mass="141117">MELSEDICHPKNQENVSKFPKNLNNGDTVMTSSTTSMTSSLSSPVDSGVQLLDSESEATSVMSVSGTGCEIEQILNLDGETSSKDIKYDSKRHTVINLTEGMEDINLYSQSDVKAPCIIENNDNTDDDTETNELKCQMDLFEKEFGIAGLKEYFLCNTTFSCKDPSDFDNLNINGGTSNKPNIDAKYNSISVSNSSPCLRNDILSDYRGHGILNKSFSDDVFEMEHPIQGKLNPTTTEADLMNVSLTSYELLDYTSQNIEVPIENDQMNVSMSEEVNENLCSQLKNNFETIEENIPQEVPVIEPEPKLVEEQIVYRRQRKKKSKSDTPKKRVSFHEDILNSTKIDDIHINHGFITHEEDVSLSFFQRGFVRKPDVVKGRYSWAAEGDAPYYEKQISERKTNSAIYMQNPRYSSTSSSSTGSISSSIDEEDSSDENMPRKNPSLTQPKTSCLKKTPNKKTIDTKIVHEEINIPRQKSDSNLLDTNIFGSLKNILTFSTSVPLAERGVPEGQEDIPVYSSSEEKTNRRRSCTNFSFVNTEGMILEEPVKRRGNLNLEVAKSNFRLSRSEGFYPNYPVEQQLPPNVILCDSNVYEHKGISYSYEYDNFQKTFEQQNKAKSSTLYQLIMKEFNFFRKKSKEEPEKEANEVFSCGTSSPEKNESTSEEFVSKTNDKSSKSLLSSCASSKLDWSDNDATISEYSEVSNSRHLNSPKRKVNKSNHYSVQAFKISSEANSDPFLSKSETISRPSTSKSSLIDRFLKNVTLKKILDAKSAKRHKENKRCLSLYVKGVKGEFSGYDDVDKELEKEILVGLEQKDKNSIVYDKKMIAQFKREVFRSQLETLKRFFMVRSTYTTSGDSKPLLAILTNATIYITSLGSNGRYRNHFLLPYTELNTVLIGPSAQTIHLSNMKQDMQCMITTGCAMVTNDFIGQLEMAMRKDINRPRMLAVKQLSMQDMVNLRRAICKQTAVHKDEDYVYYSIVDVQELGTDIGDGAPMGPSKEGPLMFRTQELNSKWETAYFILKAGVMYMLSSASHRIPMKVYPLINGACHGARRIPTSPRPHTFQIIVDGKSLQLAAPDEYVASEWLQALIHAANGSYCKEKMVTQSCSLLMTTDHILTVREAFPCTVRSLLPDNNSHDPIKGPQALSCAAILDLVSFRLPSAEQSWCILEFACREVYECGGDWILYFSSNAELENFISTLEVLWDYNNEKNESFPLSTIPETDPLSQKCVDVYMSLKNSWSSNTVHLQFL</sequence>
<dbReference type="Pfam" id="PF00169">
    <property type="entry name" value="PH"/>
    <property type="match status" value="1"/>
</dbReference>
<protein>
    <recommendedName>
        <fullName evidence="4">PH domain-containing protein</fullName>
    </recommendedName>
</protein>
<dbReference type="GO" id="GO:0005737">
    <property type="term" value="C:cytoplasm"/>
    <property type="evidence" value="ECO:0007669"/>
    <property type="project" value="UniProtKB-SubCell"/>
</dbReference>
<dbReference type="Pfam" id="PF23142">
    <property type="entry name" value="PH_PLEKHM2"/>
    <property type="match status" value="1"/>
</dbReference>
<dbReference type="AlphaFoldDB" id="A0ABD2NY11"/>
<feature type="compositionally biased region" description="Basic and acidic residues" evidence="3">
    <location>
        <begin position="655"/>
        <end position="668"/>
    </location>
</feature>
<dbReference type="InterPro" id="IPR053015">
    <property type="entry name" value="PH_domain-containing_M2"/>
</dbReference>
<feature type="domain" description="PH" evidence="4">
    <location>
        <begin position="995"/>
        <end position="1093"/>
    </location>
</feature>
<dbReference type="InterPro" id="IPR057288">
    <property type="entry name" value="PH_PLEKHM2"/>
</dbReference>
<name>A0ABD2NY11_9CUCU</name>
<reference evidence="5 6" key="1">
    <citation type="journal article" date="2021" name="BMC Biol.">
        <title>Horizontally acquired antibacterial genes associated with adaptive radiation of ladybird beetles.</title>
        <authorList>
            <person name="Li H.S."/>
            <person name="Tang X.F."/>
            <person name="Huang Y.H."/>
            <person name="Xu Z.Y."/>
            <person name="Chen M.L."/>
            <person name="Du X.Y."/>
            <person name="Qiu B.Y."/>
            <person name="Chen P.T."/>
            <person name="Zhang W."/>
            <person name="Slipinski A."/>
            <person name="Escalona H.E."/>
            <person name="Waterhouse R.M."/>
            <person name="Zwick A."/>
            <person name="Pang H."/>
        </authorList>
    </citation>
    <scope>NUCLEOTIDE SEQUENCE [LARGE SCALE GENOMIC DNA]</scope>
    <source>
        <strain evidence="5">SYSU2018</strain>
    </source>
</reference>
<dbReference type="SMART" id="SM00233">
    <property type="entry name" value="PH"/>
    <property type="match status" value="1"/>
</dbReference>
<dbReference type="Proteomes" id="UP001516400">
    <property type="component" value="Unassembled WGS sequence"/>
</dbReference>
<dbReference type="EMBL" id="JABFTP020000144">
    <property type="protein sequence ID" value="KAL3283510.1"/>
    <property type="molecule type" value="Genomic_DNA"/>
</dbReference>
<feature type="region of interest" description="Disordered" evidence="3">
    <location>
        <begin position="642"/>
        <end position="668"/>
    </location>
</feature>
<feature type="region of interest" description="Disordered" evidence="3">
    <location>
        <begin position="406"/>
        <end position="456"/>
    </location>
</feature>
<dbReference type="PROSITE" id="PS50003">
    <property type="entry name" value="PH_DOMAIN"/>
    <property type="match status" value="1"/>
</dbReference>
<feature type="compositionally biased region" description="Low complexity" evidence="3">
    <location>
        <begin position="412"/>
        <end position="425"/>
    </location>
</feature>
<dbReference type="InterPro" id="IPR011993">
    <property type="entry name" value="PH-like_dom_sf"/>
</dbReference>
<evidence type="ECO:0000259" key="4">
    <source>
        <dbReference type="PROSITE" id="PS50003"/>
    </source>
</evidence>
<dbReference type="Gene3D" id="2.30.29.30">
    <property type="entry name" value="Pleckstrin-homology domain (PH domain)/Phosphotyrosine-binding domain (PTB)"/>
    <property type="match status" value="1"/>
</dbReference>
<keyword evidence="2" id="KW-0963">Cytoplasm</keyword>
<accession>A0ABD2NY11</accession>
<evidence type="ECO:0000313" key="6">
    <source>
        <dbReference type="Proteomes" id="UP001516400"/>
    </source>
</evidence>
<dbReference type="SUPFAM" id="SSF50729">
    <property type="entry name" value="PH domain-like"/>
    <property type="match status" value="1"/>
</dbReference>
<organism evidence="5 6">
    <name type="scientific">Cryptolaemus montrouzieri</name>
    <dbReference type="NCBI Taxonomy" id="559131"/>
    <lineage>
        <taxon>Eukaryota</taxon>
        <taxon>Metazoa</taxon>
        <taxon>Ecdysozoa</taxon>
        <taxon>Arthropoda</taxon>
        <taxon>Hexapoda</taxon>
        <taxon>Insecta</taxon>
        <taxon>Pterygota</taxon>
        <taxon>Neoptera</taxon>
        <taxon>Endopterygota</taxon>
        <taxon>Coleoptera</taxon>
        <taxon>Polyphaga</taxon>
        <taxon>Cucujiformia</taxon>
        <taxon>Coccinelloidea</taxon>
        <taxon>Coccinellidae</taxon>
        <taxon>Scymninae</taxon>
        <taxon>Scymnini</taxon>
        <taxon>Cryptolaemus</taxon>
    </lineage>
</organism>
<evidence type="ECO:0000313" key="5">
    <source>
        <dbReference type="EMBL" id="KAL3283510.1"/>
    </source>
</evidence>
<dbReference type="CDD" id="cd13309">
    <property type="entry name" value="PH_SKIP"/>
    <property type="match status" value="1"/>
</dbReference>
<dbReference type="PANTHER" id="PTHR46556:SF1">
    <property type="entry name" value="PLECKSTRIN HOMOLOGY DOMAIN-CONTAINING FAMILY M MEMBER 2"/>
    <property type="match status" value="1"/>
</dbReference>
<dbReference type="InterPro" id="IPR001849">
    <property type="entry name" value="PH_domain"/>
</dbReference>